<evidence type="ECO:0000256" key="1">
    <source>
        <dbReference type="SAM" id="MobiDB-lite"/>
    </source>
</evidence>
<comment type="caution">
    <text evidence="2">The sequence shown here is derived from an EMBL/GenBank/DDBJ whole genome shotgun (WGS) entry which is preliminary data.</text>
</comment>
<feature type="region of interest" description="Disordered" evidence="1">
    <location>
        <begin position="16"/>
        <end position="37"/>
    </location>
</feature>
<evidence type="ECO:0000313" key="3">
    <source>
        <dbReference type="Proteomes" id="UP001433268"/>
    </source>
</evidence>
<feature type="region of interest" description="Disordered" evidence="1">
    <location>
        <begin position="236"/>
        <end position="258"/>
    </location>
</feature>
<sequence length="258" mass="30105">MTTILRELKQWLKQRCKPPADTNDDKGAGPERDDEATVEGIGRFRLPTYRVKRNYYYDARDISDTPAPMMVLGILQKIYEDFNEARMILFAIAQRNTSLLNRRSRGLKLSGAARDLDKALCKAAKDMTKYVDVGYQFYDDKDHKKMSRNFANDQQVKDALETTDSTLRRVEKTIRDRIVDTLNMGMIHKEQDIDYDPLLTQTELNKKEAQDACENFHGVIKDVLRRMRRDYNLAHGIEFRESDEPREYDESSESDESE</sequence>
<organism evidence="2 3">
    <name type="scientific">Apiospora hydei</name>
    <dbReference type="NCBI Taxonomy" id="1337664"/>
    <lineage>
        <taxon>Eukaryota</taxon>
        <taxon>Fungi</taxon>
        <taxon>Dikarya</taxon>
        <taxon>Ascomycota</taxon>
        <taxon>Pezizomycotina</taxon>
        <taxon>Sordariomycetes</taxon>
        <taxon>Xylariomycetidae</taxon>
        <taxon>Amphisphaeriales</taxon>
        <taxon>Apiosporaceae</taxon>
        <taxon>Apiospora</taxon>
    </lineage>
</organism>
<name>A0ABR1WLQ7_9PEZI</name>
<dbReference type="GeneID" id="92043083"/>
<dbReference type="EMBL" id="JAQQWN010000005">
    <property type="protein sequence ID" value="KAK8084437.1"/>
    <property type="molecule type" value="Genomic_DNA"/>
</dbReference>
<dbReference type="RefSeq" id="XP_066668946.1">
    <property type="nucleotide sequence ID" value="XM_066810023.1"/>
</dbReference>
<evidence type="ECO:0000313" key="2">
    <source>
        <dbReference type="EMBL" id="KAK8084437.1"/>
    </source>
</evidence>
<accession>A0ABR1WLQ7</accession>
<keyword evidence="3" id="KW-1185">Reference proteome</keyword>
<dbReference type="Proteomes" id="UP001433268">
    <property type="component" value="Unassembled WGS sequence"/>
</dbReference>
<protein>
    <submittedName>
        <fullName evidence="2">Uncharacterized protein</fullName>
    </submittedName>
</protein>
<reference evidence="2 3" key="1">
    <citation type="submission" date="2023-01" db="EMBL/GenBank/DDBJ databases">
        <title>Analysis of 21 Apiospora genomes using comparative genomics revels a genus with tremendous synthesis potential of carbohydrate active enzymes and secondary metabolites.</title>
        <authorList>
            <person name="Sorensen T."/>
        </authorList>
    </citation>
    <scope>NUCLEOTIDE SEQUENCE [LARGE SCALE GENOMIC DNA]</scope>
    <source>
        <strain evidence="2 3">CBS 114990</strain>
    </source>
</reference>
<proteinExistence type="predicted"/>
<feature type="compositionally biased region" description="Basic and acidic residues" evidence="1">
    <location>
        <begin position="236"/>
        <end position="249"/>
    </location>
</feature>
<gene>
    <name evidence="2" type="ORF">PG997_005708</name>
</gene>